<dbReference type="CDD" id="cd01948">
    <property type="entry name" value="EAL"/>
    <property type="match status" value="1"/>
</dbReference>
<dbReference type="InterPro" id="IPR043128">
    <property type="entry name" value="Rev_trsase/Diguanyl_cyclase"/>
</dbReference>
<dbReference type="GO" id="GO:0071111">
    <property type="term" value="F:cyclic-guanylate-specific phosphodiesterase activity"/>
    <property type="evidence" value="ECO:0007669"/>
    <property type="project" value="InterPro"/>
</dbReference>
<evidence type="ECO:0000313" key="5">
    <source>
        <dbReference type="Proteomes" id="UP000198771"/>
    </source>
</evidence>
<reference evidence="4 5" key="1">
    <citation type="submission" date="2016-10" db="EMBL/GenBank/DDBJ databases">
        <authorList>
            <person name="de Groot N.N."/>
        </authorList>
    </citation>
    <scope>NUCLEOTIDE SEQUENCE [LARGE SCALE GENOMIC DNA]</scope>
    <source>
        <strain evidence="4 5">ASO4-2</strain>
    </source>
</reference>
<dbReference type="NCBIfam" id="TIGR00254">
    <property type="entry name" value="GGDEF"/>
    <property type="match status" value="1"/>
</dbReference>
<accession>A0A1G6CMI9</accession>
<name>A0A1G6CMI9_9BACT</name>
<dbReference type="PANTHER" id="PTHR33121">
    <property type="entry name" value="CYCLIC DI-GMP PHOSPHODIESTERASE PDEF"/>
    <property type="match status" value="1"/>
</dbReference>
<dbReference type="InterPro" id="IPR032244">
    <property type="entry name" value="LapD_MoxY_N"/>
</dbReference>
<dbReference type="Proteomes" id="UP000198771">
    <property type="component" value="Unassembled WGS sequence"/>
</dbReference>
<dbReference type="Gene3D" id="3.20.20.450">
    <property type="entry name" value="EAL domain"/>
    <property type="match status" value="1"/>
</dbReference>
<feature type="domain" description="EAL" evidence="2">
    <location>
        <begin position="410"/>
        <end position="658"/>
    </location>
</feature>
<feature type="transmembrane region" description="Helical" evidence="1">
    <location>
        <begin position="7"/>
        <end position="25"/>
    </location>
</feature>
<dbReference type="Gene3D" id="3.30.110.200">
    <property type="match status" value="1"/>
</dbReference>
<keyword evidence="5" id="KW-1185">Reference proteome</keyword>
<evidence type="ECO:0000313" key="4">
    <source>
        <dbReference type="EMBL" id="SDB34097.1"/>
    </source>
</evidence>
<dbReference type="CDD" id="cd01949">
    <property type="entry name" value="GGDEF"/>
    <property type="match status" value="1"/>
</dbReference>
<dbReference type="AlphaFoldDB" id="A0A1G6CMI9"/>
<proteinExistence type="predicted"/>
<dbReference type="EMBL" id="FMXO01000008">
    <property type="protein sequence ID" value="SDB34097.1"/>
    <property type="molecule type" value="Genomic_DNA"/>
</dbReference>
<protein>
    <submittedName>
        <fullName evidence="4">Diguanylate cyclase (GGDEF) domain-containing protein</fullName>
    </submittedName>
</protein>
<dbReference type="SUPFAM" id="SSF141868">
    <property type="entry name" value="EAL domain-like"/>
    <property type="match status" value="1"/>
</dbReference>
<dbReference type="SMART" id="SM00052">
    <property type="entry name" value="EAL"/>
    <property type="match status" value="1"/>
</dbReference>
<keyword evidence="1" id="KW-1133">Transmembrane helix</keyword>
<dbReference type="InterPro" id="IPR035919">
    <property type="entry name" value="EAL_sf"/>
</dbReference>
<dbReference type="Pfam" id="PF00990">
    <property type="entry name" value="GGDEF"/>
    <property type="match status" value="1"/>
</dbReference>
<dbReference type="PANTHER" id="PTHR33121:SF79">
    <property type="entry name" value="CYCLIC DI-GMP PHOSPHODIESTERASE PDED-RELATED"/>
    <property type="match status" value="1"/>
</dbReference>
<feature type="transmembrane region" description="Helical" evidence="1">
    <location>
        <begin position="154"/>
        <end position="175"/>
    </location>
</feature>
<dbReference type="Pfam" id="PF16448">
    <property type="entry name" value="LapD_MoxY_N"/>
    <property type="match status" value="1"/>
</dbReference>
<dbReference type="OrthoDB" id="9777298at2"/>
<keyword evidence="1" id="KW-0812">Transmembrane</keyword>
<keyword evidence="1" id="KW-0472">Membrane</keyword>
<dbReference type="SUPFAM" id="SSF55073">
    <property type="entry name" value="Nucleotide cyclase"/>
    <property type="match status" value="1"/>
</dbReference>
<evidence type="ECO:0000256" key="1">
    <source>
        <dbReference type="SAM" id="Phobius"/>
    </source>
</evidence>
<dbReference type="InterPro" id="IPR029787">
    <property type="entry name" value="Nucleotide_cyclase"/>
</dbReference>
<gene>
    <name evidence="4" type="ORF">SAMN05660653_01641</name>
</gene>
<dbReference type="PROSITE" id="PS50883">
    <property type="entry name" value="EAL"/>
    <property type="match status" value="1"/>
</dbReference>
<feature type="domain" description="GGDEF" evidence="3">
    <location>
        <begin position="266"/>
        <end position="399"/>
    </location>
</feature>
<dbReference type="Gene3D" id="3.30.70.270">
    <property type="match status" value="1"/>
</dbReference>
<organism evidence="4 5">
    <name type="scientific">Desulfonatronum thiosulfatophilum</name>
    <dbReference type="NCBI Taxonomy" id="617002"/>
    <lineage>
        <taxon>Bacteria</taxon>
        <taxon>Pseudomonadati</taxon>
        <taxon>Thermodesulfobacteriota</taxon>
        <taxon>Desulfovibrionia</taxon>
        <taxon>Desulfovibrionales</taxon>
        <taxon>Desulfonatronaceae</taxon>
        <taxon>Desulfonatronum</taxon>
    </lineage>
</organism>
<dbReference type="InterPro" id="IPR050706">
    <property type="entry name" value="Cyclic-di-GMP_PDE-like"/>
</dbReference>
<dbReference type="Pfam" id="PF00563">
    <property type="entry name" value="EAL"/>
    <property type="match status" value="1"/>
</dbReference>
<dbReference type="InterPro" id="IPR000160">
    <property type="entry name" value="GGDEF_dom"/>
</dbReference>
<evidence type="ECO:0000259" key="3">
    <source>
        <dbReference type="PROSITE" id="PS50887"/>
    </source>
</evidence>
<sequence>MTLFRQLIIFTFVLFLVLFTGIWFAKLETTRAFLLDQLESHAQDTATSLALSVTQHMTDREMVIIESMINAVFDRGYYMVVRLTDVHGEVLTERVMDVTIESVPPWFIRWIDLETPEADAHVMAGWHQAGFLYVKSHPGYAYKTLWQSVVRTTLLFLVCGAVVLIAGGFGLRLLLRPLVMVERQADAICRKNYEIQESIPWTKEFRRVVEVMNRMTYKVKEMFEEQVAQAESLRERAYTDPVTGLGNRRYFESQVTSRLDGPDTPTKGILLLVKLNDLDRLNKDKGFQAGDDFLRRVAQLLQQTMGQNASCVLARLSGGDFGIFLPDAPAFDAATIAKHIAADLGRLAAEEISVTDNIAYVGAATYTASVSLGRMLSEADLALSMARQTGPNGWNVRSITEETDAMPLGQQKWKEVLEQSLAERKFSHDAQPVVTMSDRNKLLHLEVFSRIVLEGNQLLSAGVFMSLAERLSLVSSIDRIAIEEVMKLDRSLLPTESVAVNVSPASLQDEAFRAWITLALKNLPKSAPRLIFEFSEYSAVQNLELVRDFSRIARDNGHATGLDHYGQSFSNLGYLKSMRPDYVKIDRAYTGELKERDNDSRFYIASLCSVAHSIDVLVIAEGVETEQQVQVLKELNVDAIQGYLVARPSPIRDMVRKS</sequence>
<dbReference type="InterPro" id="IPR042461">
    <property type="entry name" value="LapD_MoxY_peri_C"/>
</dbReference>
<dbReference type="InterPro" id="IPR001633">
    <property type="entry name" value="EAL_dom"/>
</dbReference>
<dbReference type="PROSITE" id="PS50887">
    <property type="entry name" value="GGDEF"/>
    <property type="match status" value="1"/>
</dbReference>
<dbReference type="SMART" id="SM00267">
    <property type="entry name" value="GGDEF"/>
    <property type="match status" value="1"/>
</dbReference>
<dbReference type="STRING" id="617002.SAMN05660653_01641"/>
<dbReference type="RefSeq" id="WP_092119852.1">
    <property type="nucleotide sequence ID" value="NZ_FMXO01000008.1"/>
</dbReference>
<dbReference type="Gene3D" id="6.20.270.20">
    <property type="entry name" value="LapD/MoxY periplasmic domain"/>
    <property type="match status" value="1"/>
</dbReference>
<evidence type="ECO:0000259" key="2">
    <source>
        <dbReference type="PROSITE" id="PS50883"/>
    </source>
</evidence>